<comment type="caution">
    <text evidence="3">The sequence shown here is derived from an EMBL/GenBank/DDBJ whole genome shotgun (WGS) entry which is preliminary data.</text>
</comment>
<dbReference type="Proteomes" id="UP001233836">
    <property type="component" value="Unassembled WGS sequence"/>
</dbReference>
<keyword evidence="2" id="KW-1133">Transmembrane helix</keyword>
<keyword evidence="4" id="KW-1185">Reference proteome</keyword>
<organism evidence="3 4">
    <name type="scientific">Paenibacillus tundrae</name>
    <dbReference type="NCBI Taxonomy" id="528187"/>
    <lineage>
        <taxon>Bacteria</taxon>
        <taxon>Bacillati</taxon>
        <taxon>Bacillota</taxon>
        <taxon>Bacilli</taxon>
        <taxon>Bacillales</taxon>
        <taxon>Paenibacillaceae</taxon>
        <taxon>Paenibacillus</taxon>
    </lineage>
</organism>
<dbReference type="EMBL" id="JAUSTI010000001">
    <property type="protein sequence ID" value="MDQ0169166.1"/>
    <property type="molecule type" value="Genomic_DNA"/>
</dbReference>
<keyword evidence="2" id="KW-0472">Membrane</keyword>
<feature type="transmembrane region" description="Helical" evidence="2">
    <location>
        <begin position="5"/>
        <end position="22"/>
    </location>
</feature>
<feature type="transmembrane region" description="Helical" evidence="2">
    <location>
        <begin position="28"/>
        <end position="47"/>
    </location>
</feature>
<dbReference type="RefSeq" id="WP_307212969.1">
    <property type="nucleotide sequence ID" value="NZ_JAUSTI010000001.1"/>
</dbReference>
<keyword evidence="2" id="KW-0812">Transmembrane</keyword>
<evidence type="ECO:0000256" key="1">
    <source>
        <dbReference type="SAM" id="Coils"/>
    </source>
</evidence>
<evidence type="ECO:0000256" key="2">
    <source>
        <dbReference type="SAM" id="Phobius"/>
    </source>
</evidence>
<sequence>MYRIINVIAVIMAAVLGAILGGEYKDPLHLLGLVTIIAYAVIVDTLIREHEKKNADLETKETDLESKNEQLGKTKQQLSDSTIRLSQLLLQSNQSGENRMYLAVFPSTSGIISCSSPIEIHVVLNTPFDIQPAPDIKLITKERWKSIKADGNIVPPLKYANQFEYTVSSSRNRSLQNHLNKYFVYKLEIEFPKAGMFEFIIEAKSNEFISTISNNIEVA</sequence>
<feature type="coiled-coil region" evidence="1">
    <location>
        <begin position="47"/>
        <end position="77"/>
    </location>
</feature>
<evidence type="ECO:0000313" key="4">
    <source>
        <dbReference type="Proteomes" id="UP001233836"/>
    </source>
</evidence>
<proteinExistence type="predicted"/>
<protein>
    <submittedName>
        <fullName evidence="3">Uncharacterized protein</fullName>
    </submittedName>
</protein>
<gene>
    <name evidence="3" type="ORF">J2T19_000603</name>
</gene>
<name>A0ABT9W7G1_9BACL</name>
<evidence type="ECO:0000313" key="3">
    <source>
        <dbReference type="EMBL" id="MDQ0169166.1"/>
    </source>
</evidence>
<keyword evidence="1" id="KW-0175">Coiled coil</keyword>
<reference evidence="3 4" key="1">
    <citation type="submission" date="2023-07" db="EMBL/GenBank/DDBJ databases">
        <title>Sorghum-associated microbial communities from plants grown in Nebraska, USA.</title>
        <authorList>
            <person name="Schachtman D."/>
        </authorList>
    </citation>
    <scope>NUCLEOTIDE SEQUENCE [LARGE SCALE GENOMIC DNA]</scope>
    <source>
        <strain evidence="3 4">DS1314</strain>
    </source>
</reference>
<accession>A0ABT9W7G1</accession>